<feature type="transmembrane region" description="Helical" evidence="1">
    <location>
        <begin position="61"/>
        <end position="80"/>
    </location>
</feature>
<dbReference type="EMBL" id="FUWZ01000002">
    <property type="protein sequence ID" value="SKA20814.1"/>
    <property type="molecule type" value="Genomic_DNA"/>
</dbReference>
<accession>A0A1T4RXT9</accession>
<proteinExistence type="predicted"/>
<dbReference type="Proteomes" id="UP000190367">
    <property type="component" value="Unassembled WGS sequence"/>
</dbReference>
<dbReference type="STRING" id="634771.SAMN04488128_1021588"/>
<keyword evidence="1" id="KW-0472">Membrane</keyword>
<feature type="transmembrane region" description="Helical" evidence="1">
    <location>
        <begin position="92"/>
        <end position="110"/>
    </location>
</feature>
<keyword evidence="3" id="KW-1185">Reference proteome</keyword>
<keyword evidence="1" id="KW-1133">Transmembrane helix</keyword>
<dbReference type="InterPro" id="IPR046487">
    <property type="entry name" value="DUF6580"/>
</dbReference>
<organism evidence="2 3">
    <name type="scientific">Chitinophaga eiseniae</name>
    <dbReference type="NCBI Taxonomy" id="634771"/>
    <lineage>
        <taxon>Bacteria</taxon>
        <taxon>Pseudomonadati</taxon>
        <taxon>Bacteroidota</taxon>
        <taxon>Chitinophagia</taxon>
        <taxon>Chitinophagales</taxon>
        <taxon>Chitinophagaceae</taxon>
        <taxon>Chitinophaga</taxon>
    </lineage>
</organism>
<evidence type="ECO:0000256" key="1">
    <source>
        <dbReference type="SAM" id="Phobius"/>
    </source>
</evidence>
<sequence>MSLKNLNPRFGILLLFMLVAGIIRVVLGADQSTLQPIAMFTPVGAMALFGGASFSEKWKSYAFPLLTLFLSDVILMQVFHREYAQGLLYKGWAANYISFVFIVLIGQLVIRKMSVGRIAVAAVAGALVHFLISNFGVWVSGSTDITTGLPFTRDMAGLTKCYILAIPFMKYFLVGTLVYSAIFFGGYALVQRKLRLAH</sequence>
<dbReference type="AlphaFoldDB" id="A0A1T4RXT9"/>
<keyword evidence="1" id="KW-0812">Transmembrane</keyword>
<dbReference type="Pfam" id="PF20221">
    <property type="entry name" value="DUF6580"/>
    <property type="match status" value="1"/>
</dbReference>
<evidence type="ECO:0000313" key="2">
    <source>
        <dbReference type="EMBL" id="SKA20814.1"/>
    </source>
</evidence>
<gene>
    <name evidence="2" type="ORF">SAMN04488128_1021588</name>
</gene>
<feature type="transmembrane region" description="Helical" evidence="1">
    <location>
        <begin position="38"/>
        <end position="54"/>
    </location>
</feature>
<protein>
    <submittedName>
        <fullName evidence="2">Uncharacterized protein</fullName>
    </submittedName>
</protein>
<name>A0A1T4RXT9_9BACT</name>
<dbReference type="RefSeq" id="WP_078670037.1">
    <property type="nucleotide sequence ID" value="NZ_FUWZ01000002.1"/>
</dbReference>
<feature type="transmembrane region" description="Helical" evidence="1">
    <location>
        <begin position="168"/>
        <end position="190"/>
    </location>
</feature>
<dbReference type="OrthoDB" id="9806699at2"/>
<evidence type="ECO:0000313" key="3">
    <source>
        <dbReference type="Proteomes" id="UP000190367"/>
    </source>
</evidence>
<reference evidence="3" key="1">
    <citation type="submission" date="2017-02" db="EMBL/GenBank/DDBJ databases">
        <authorList>
            <person name="Varghese N."/>
            <person name="Submissions S."/>
        </authorList>
    </citation>
    <scope>NUCLEOTIDE SEQUENCE [LARGE SCALE GENOMIC DNA]</scope>
    <source>
        <strain evidence="3">DSM 22224</strain>
    </source>
</reference>
<feature type="transmembrane region" description="Helical" evidence="1">
    <location>
        <begin position="117"/>
        <end position="139"/>
    </location>
</feature>